<accession>A0A915IH36</accession>
<keyword evidence="1" id="KW-1185">Reference proteome</keyword>
<name>A0A915IH36_ROMCU</name>
<dbReference type="WBParaSite" id="nRc.2.0.1.t13400-RA">
    <property type="protein sequence ID" value="nRc.2.0.1.t13400-RA"/>
    <property type="gene ID" value="nRc.2.0.1.g13400"/>
</dbReference>
<dbReference type="Proteomes" id="UP000887565">
    <property type="component" value="Unplaced"/>
</dbReference>
<dbReference type="AlphaFoldDB" id="A0A915IH36"/>
<organism evidence="1 2">
    <name type="scientific">Romanomermis culicivorax</name>
    <name type="common">Nematode worm</name>
    <dbReference type="NCBI Taxonomy" id="13658"/>
    <lineage>
        <taxon>Eukaryota</taxon>
        <taxon>Metazoa</taxon>
        <taxon>Ecdysozoa</taxon>
        <taxon>Nematoda</taxon>
        <taxon>Enoplea</taxon>
        <taxon>Dorylaimia</taxon>
        <taxon>Mermithida</taxon>
        <taxon>Mermithoidea</taxon>
        <taxon>Mermithidae</taxon>
        <taxon>Romanomermis</taxon>
    </lineage>
</organism>
<proteinExistence type="predicted"/>
<evidence type="ECO:0000313" key="1">
    <source>
        <dbReference type="Proteomes" id="UP000887565"/>
    </source>
</evidence>
<evidence type="ECO:0000313" key="2">
    <source>
        <dbReference type="WBParaSite" id="nRc.2.0.1.t13400-RA"/>
    </source>
</evidence>
<protein>
    <submittedName>
        <fullName evidence="2">Uncharacterized protein</fullName>
    </submittedName>
</protein>
<sequence>MIFLKKMIKGLSPIQIAYYIIRISDSRRLSETVGDKNYNILLLNWALIRNSKEN</sequence>
<reference evidence="2" key="1">
    <citation type="submission" date="2022-11" db="UniProtKB">
        <authorList>
            <consortium name="WormBaseParasite"/>
        </authorList>
    </citation>
    <scope>IDENTIFICATION</scope>
</reference>